<proteinExistence type="predicted"/>
<keyword evidence="2" id="KW-1185">Reference proteome</keyword>
<accession>A0A6G0HEU3</accession>
<evidence type="ECO:0000313" key="1">
    <source>
        <dbReference type="EMBL" id="KAE8277556.1"/>
    </source>
</evidence>
<organism evidence="1 2">
    <name type="scientific">Larimichthys crocea</name>
    <name type="common">Large yellow croaker</name>
    <name type="synonym">Pseudosciaena crocea</name>
    <dbReference type="NCBI Taxonomy" id="215358"/>
    <lineage>
        <taxon>Eukaryota</taxon>
        <taxon>Metazoa</taxon>
        <taxon>Chordata</taxon>
        <taxon>Craniata</taxon>
        <taxon>Vertebrata</taxon>
        <taxon>Euteleostomi</taxon>
        <taxon>Actinopterygii</taxon>
        <taxon>Neopterygii</taxon>
        <taxon>Teleostei</taxon>
        <taxon>Neoteleostei</taxon>
        <taxon>Acanthomorphata</taxon>
        <taxon>Eupercaria</taxon>
        <taxon>Sciaenidae</taxon>
        <taxon>Larimichthys</taxon>
    </lineage>
</organism>
<dbReference type="EMBL" id="REGW02000471">
    <property type="protein sequence ID" value="KAE8277556.1"/>
    <property type="molecule type" value="Genomic_DNA"/>
</dbReference>
<comment type="caution">
    <text evidence="1">The sequence shown here is derived from an EMBL/GenBank/DDBJ whole genome shotgun (WGS) entry which is preliminary data.</text>
</comment>
<dbReference type="Proteomes" id="UP000424527">
    <property type="component" value="Unassembled WGS sequence"/>
</dbReference>
<evidence type="ECO:0000313" key="2">
    <source>
        <dbReference type="Proteomes" id="UP000424527"/>
    </source>
</evidence>
<name>A0A6G0HEU3_LARCR</name>
<protein>
    <submittedName>
        <fullName evidence="1">Uncharacterized protein</fullName>
    </submittedName>
</protein>
<dbReference type="PANTHER" id="PTHR31025">
    <property type="entry name" value="SI:CH211-196P9.1-RELATED"/>
    <property type="match status" value="1"/>
</dbReference>
<dbReference type="PANTHER" id="PTHR31025:SF19">
    <property type="entry name" value="SI:CH73-42K18.1-RELATED"/>
    <property type="match status" value="1"/>
</dbReference>
<dbReference type="AlphaFoldDB" id="A0A6G0HEU3"/>
<sequence>MAAEALVTAHPCLREHGSKNGWYGWKVALKFKMGNYRTRLARSGCVEVSVNAGKRSRTNPENDYPHSNIKRARRAKVNYLPNFPRGENETTLEEMRVQIIQETEKTERDQILIEKLMHTTFAANTLFKEIHSSQEAKTCLIKDKAALAAHEATDINNHTKSKSKRNPVNSVAGSYAGSVQGLLEAEIRALKSRVAAVEATRVPDGIPDSFTERLVRVEEAVMDIRECLQRLATMTAPCAVTPDVAVRALPAEREEEFFRLCQTRPDTYAASVFMALTPFEVYKCWGKNVNWSGTNGKRPLPDNLKERVHQHVSPLPEPVWGPVAKGPEPN</sequence>
<reference evidence="1 2" key="1">
    <citation type="submission" date="2019-07" db="EMBL/GenBank/DDBJ databases">
        <title>Chromosome genome assembly for large yellow croaker.</title>
        <authorList>
            <person name="Xiao S."/>
        </authorList>
    </citation>
    <scope>NUCLEOTIDE SEQUENCE [LARGE SCALE GENOMIC DNA]</scope>
    <source>
        <strain evidence="1">JMULYC20181020</strain>
        <tissue evidence="1">Muscle</tissue>
    </source>
</reference>
<gene>
    <name evidence="1" type="ORF">D5F01_LYC24472</name>
</gene>